<keyword evidence="7 10" id="KW-0472">Membrane</keyword>
<dbReference type="GO" id="GO:0004930">
    <property type="term" value="F:G protein-coupled receptor activity"/>
    <property type="evidence" value="ECO:0007669"/>
    <property type="project" value="UniProtKB-KW"/>
</dbReference>
<feature type="transmembrane region" description="Helical" evidence="10">
    <location>
        <begin position="102"/>
        <end position="126"/>
    </location>
</feature>
<feature type="transmembrane region" description="Helical" evidence="10">
    <location>
        <begin position="29"/>
        <end position="51"/>
    </location>
</feature>
<reference evidence="12 13" key="1">
    <citation type="submission" date="2024-05" db="EMBL/GenBank/DDBJ databases">
        <title>Genetic variation in Jamaican populations of the coffee berry borer (Hypothenemus hampei).</title>
        <authorList>
            <person name="Errbii M."/>
            <person name="Myrie A."/>
        </authorList>
    </citation>
    <scope>NUCLEOTIDE SEQUENCE [LARGE SCALE GENOMIC DNA]</scope>
    <source>
        <strain evidence="12">JA-Hopewell-2020-01-JO</strain>
        <tissue evidence="12">Whole body</tissue>
    </source>
</reference>
<keyword evidence="3" id="KW-1003">Cell membrane</keyword>
<evidence type="ECO:0000256" key="4">
    <source>
        <dbReference type="ARBA" id="ARBA00022692"/>
    </source>
</evidence>
<comment type="similarity">
    <text evidence="2">Belongs to the G-protein coupled receptor 1 family.</text>
</comment>
<evidence type="ECO:0000256" key="7">
    <source>
        <dbReference type="ARBA" id="ARBA00023136"/>
    </source>
</evidence>
<name>A0ABD1EMR1_HYPHA</name>
<dbReference type="SUPFAM" id="SSF81321">
    <property type="entry name" value="Family A G protein-coupled receptor-like"/>
    <property type="match status" value="1"/>
</dbReference>
<dbReference type="InterPro" id="IPR000276">
    <property type="entry name" value="GPCR_Rhodpsn"/>
</dbReference>
<evidence type="ECO:0000256" key="1">
    <source>
        <dbReference type="ARBA" id="ARBA00004651"/>
    </source>
</evidence>
<protein>
    <recommendedName>
        <fullName evidence="11">G-protein coupled receptors family 1 profile domain-containing protein</fullName>
    </recommendedName>
</protein>
<feature type="transmembrane region" description="Helical" evidence="10">
    <location>
        <begin position="206"/>
        <end position="225"/>
    </location>
</feature>
<keyword evidence="8" id="KW-0675">Receptor</keyword>
<keyword evidence="13" id="KW-1185">Reference proteome</keyword>
<feature type="transmembrane region" description="Helical" evidence="10">
    <location>
        <begin position="138"/>
        <end position="165"/>
    </location>
</feature>
<evidence type="ECO:0000256" key="8">
    <source>
        <dbReference type="ARBA" id="ARBA00023170"/>
    </source>
</evidence>
<feature type="transmembrane region" description="Helical" evidence="10">
    <location>
        <begin position="245"/>
        <end position="263"/>
    </location>
</feature>
<keyword evidence="5 10" id="KW-1133">Transmembrane helix</keyword>
<dbReference type="PANTHER" id="PTHR24229">
    <property type="entry name" value="NEUROPEPTIDES RECEPTOR"/>
    <property type="match status" value="1"/>
</dbReference>
<dbReference type="AlphaFoldDB" id="A0ABD1EMR1"/>
<feature type="domain" description="G-protein coupled receptors family 1 profile" evidence="11">
    <location>
        <begin position="42"/>
        <end position="260"/>
    </location>
</feature>
<dbReference type="PRINTS" id="PR00237">
    <property type="entry name" value="GPCRRHODOPSN"/>
</dbReference>
<dbReference type="PROSITE" id="PS50262">
    <property type="entry name" value="G_PROTEIN_RECEP_F1_2"/>
    <property type="match status" value="1"/>
</dbReference>
<comment type="caution">
    <text evidence="12">The sequence shown here is derived from an EMBL/GenBank/DDBJ whole genome shotgun (WGS) entry which is preliminary data.</text>
</comment>
<evidence type="ECO:0000256" key="3">
    <source>
        <dbReference type="ARBA" id="ARBA00022475"/>
    </source>
</evidence>
<evidence type="ECO:0000256" key="10">
    <source>
        <dbReference type="SAM" id="Phobius"/>
    </source>
</evidence>
<comment type="subcellular location">
    <subcellularLocation>
        <location evidence="1">Cell membrane</location>
        <topology evidence="1">Multi-pass membrane protein</topology>
    </subcellularLocation>
</comment>
<accession>A0ABD1EMR1</accession>
<feature type="transmembrane region" description="Helical" evidence="10">
    <location>
        <begin position="171"/>
        <end position="194"/>
    </location>
</feature>
<evidence type="ECO:0000256" key="2">
    <source>
        <dbReference type="ARBA" id="ARBA00010663"/>
    </source>
</evidence>
<sequence>MDLSNLTMNDTFESLDQEEPFETEIDPFSIIKCIVALVSAFSNIFIIFIIARYSVLQTRSNFYLANWCISNLILMLLVPIFVNLFGITDVMSYEMMCVWDESLYALFFGNFLFALILLLDWYVSIYTKQNCTGKCKNLHIFITVIVWILVLAVAIGSVSFCVMSLSYPLSLTSFLLGYFLLFVIVVTINVLRLVKIIIFKQHLEKNRLVLIFVTSFFFCWLPNWISMYGQIALGIFFSDTFIQCTYLLGYSHSIFMLLIVYFCDKSFQFHIRKTFGCDKERTCDTNNQNKEQITGLL</sequence>
<dbReference type="GO" id="GO:0005886">
    <property type="term" value="C:plasma membrane"/>
    <property type="evidence" value="ECO:0007669"/>
    <property type="project" value="UniProtKB-SubCell"/>
</dbReference>
<dbReference type="InterPro" id="IPR017452">
    <property type="entry name" value="GPCR_Rhodpsn_7TM"/>
</dbReference>
<keyword evidence="4 10" id="KW-0812">Transmembrane</keyword>
<evidence type="ECO:0000256" key="5">
    <source>
        <dbReference type="ARBA" id="ARBA00022989"/>
    </source>
</evidence>
<evidence type="ECO:0000256" key="6">
    <source>
        <dbReference type="ARBA" id="ARBA00023040"/>
    </source>
</evidence>
<evidence type="ECO:0000259" key="11">
    <source>
        <dbReference type="PROSITE" id="PS50262"/>
    </source>
</evidence>
<gene>
    <name evidence="12" type="ORF">ABEB36_008687</name>
</gene>
<evidence type="ECO:0000313" key="12">
    <source>
        <dbReference type="EMBL" id="KAL1497789.1"/>
    </source>
</evidence>
<dbReference type="PANTHER" id="PTHR24229:SF40">
    <property type="entry name" value="ALLATOSTATIN C RECEPTOR 1-RELATED"/>
    <property type="match status" value="1"/>
</dbReference>
<keyword evidence="9" id="KW-0807">Transducer</keyword>
<dbReference type="Proteomes" id="UP001566132">
    <property type="component" value="Unassembled WGS sequence"/>
</dbReference>
<evidence type="ECO:0000313" key="13">
    <source>
        <dbReference type="Proteomes" id="UP001566132"/>
    </source>
</evidence>
<proteinExistence type="inferred from homology"/>
<evidence type="ECO:0000256" key="9">
    <source>
        <dbReference type="ARBA" id="ARBA00023224"/>
    </source>
</evidence>
<keyword evidence="6" id="KW-0297">G-protein coupled receptor</keyword>
<organism evidence="12 13">
    <name type="scientific">Hypothenemus hampei</name>
    <name type="common">Coffee berry borer</name>
    <dbReference type="NCBI Taxonomy" id="57062"/>
    <lineage>
        <taxon>Eukaryota</taxon>
        <taxon>Metazoa</taxon>
        <taxon>Ecdysozoa</taxon>
        <taxon>Arthropoda</taxon>
        <taxon>Hexapoda</taxon>
        <taxon>Insecta</taxon>
        <taxon>Pterygota</taxon>
        <taxon>Neoptera</taxon>
        <taxon>Endopterygota</taxon>
        <taxon>Coleoptera</taxon>
        <taxon>Polyphaga</taxon>
        <taxon>Cucujiformia</taxon>
        <taxon>Curculionidae</taxon>
        <taxon>Scolytinae</taxon>
        <taxon>Hypothenemus</taxon>
    </lineage>
</organism>
<dbReference type="Gene3D" id="1.20.1070.10">
    <property type="entry name" value="Rhodopsin 7-helix transmembrane proteins"/>
    <property type="match status" value="1"/>
</dbReference>
<feature type="transmembrane region" description="Helical" evidence="10">
    <location>
        <begin position="63"/>
        <end position="82"/>
    </location>
</feature>
<dbReference type="EMBL" id="JBDJPC010000006">
    <property type="protein sequence ID" value="KAL1497789.1"/>
    <property type="molecule type" value="Genomic_DNA"/>
</dbReference>